<dbReference type="Proteomes" id="UP000535182">
    <property type="component" value="Unassembled WGS sequence"/>
</dbReference>
<reference evidence="2 3" key="1">
    <citation type="submission" date="2020-08" db="EMBL/GenBank/DDBJ databases">
        <title>Genomic Encyclopedia of Type Strains, Phase IV (KMG-V): Genome sequencing to study the core and pangenomes of soil and plant-associated prokaryotes.</title>
        <authorList>
            <person name="Whitman W."/>
        </authorList>
    </citation>
    <scope>NUCLEOTIDE SEQUENCE [LARGE SCALE GENOMIC DNA]</scope>
    <source>
        <strain evidence="2 3">X5P2</strain>
    </source>
</reference>
<dbReference type="PANTHER" id="PTHR30619">
    <property type="entry name" value="DNA INTERNALIZATION/COMPETENCE PROTEIN COMEC/REC2"/>
    <property type="match status" value="1"/>
</dbReference>
<dbReference type="AlphaFoldDB" id="A0A9X0QHE9"/>
<accession>A0A9X0QHE9</accession>
<dbReference type="SUPFAM" id="SSF56281">
    <property type="entry name" value="Metallo-hydrolase/oxidoreductase"/>
    <property type="match status" value="1"/>
</dbReference>
<dbReference type="PANTHER" id="PTHR30619:SF1">
    <property type="entry name" value="RECOMBINATION PROTEIN 2"/>
    <property type="match status" value="1"/>
</dbReference>
<dbReference type="InterPro" id="IPR001279">
    <property type="entry name" value="Metallo-B-lactamas"/>
</dbReference>
<dbReference type="Gene3D" id="3.60.15.10">
    <property type="entry name" value="Ribonuclease Z/Hydroxyacylglutathione hydrolase-like"/>
    <property type="match status" value="1"/>
</dbReference>
<keyword evidence="2" id="KW-0378">Hydrolase</keyword>
<dbReference type="InterPro" id="IPR052159">
    <property type="entry name" value="Competence_DNA_uptake"/>
</dbReference>
<dbReference type="InterPro" id="IPR036866">
    <property type="entry name" value="RibonucZ/Hydroxyglut_hydro"/>
</dbReference>
<evidence type="ECO:0000313" key="3">
    <source>
        <dbReference type="Proteomes" id="UP000535182"/>
    </source>
</evidence>
<protein>
    <submittedName>
        <fullName evidence="2">Beta-lactamase superfamily II metal-dependent hydrolase</fullName>
    </submittedName>
</protein>
<organism evidence="2 3">
    <name type="scientific">Tunturiibacter gelidiferens</name>
    <dbReference type="NCBI Taxonomy" id="3069689"/>
    <lineage>
        <taxon>Bacteria</taxon>
        <taxon>Pseudomonadati</taxon>
        <taxon>Acidobacteriota</taxon>
        <taxon>Terriglobia</taxon>
        <taxon>Terriglobales</taxon>
        <taxon>Acidobacteriaceae</taxon>
        <taxon>Tunturiibacter</taxon>
    </lineage>
</organism>
<comment type="caution">
    <text evidence="2">The sequence shown here is derived from an EMBL/GenBank/DDBJ whole genome shotgun (WGS) entry which is preliminary data.</text>
</comment>
<dbReference type="Pfam" id="PF00753">
    <property type="entry name" value="Lactamase_B"/>
    <property type="match status" value="1"/>
</dbReference>
<proteinExistence type="predicted"/>
<evidence type="ECO:0000259" key="1">
    <source>
        <dbReference type="SMART" id="SM00849"/>
    </source>
</evidence>
<name>A0A9X0QHE9_9BACT</name>
<dbReference type="GO" id="GO:0016787">
    <property type="term" value="F:hydrolase activity"/>
    <property type="evidence" value="ECO:0007669"/>
    <property type="project" value="UniProtKB-KW"/>
</dbReference>
<feature type="domain" description="Metallo-beta-lactamase" evidence="1">
    <location>
        <begin position="68"/>
        <end position="252"/>
    </location>
</feature>
<keyword evidence="3" id="KW-1185">Reference proteome</keyword>
<evidence type="ECO:0000313" key="2">
    <source>
        <dbReference type="EMBL" id="MBB5330431.1"/>
    </source>
</evidence>
<dbReference type="SMART" id="SM00849">
    <property type="entry name" value="Lactamase_B"/>
    <property type="match status" value="1"/>
</dbReference>
<gene>
    <name evidence="2" type="ORF">HDF14_004066</name>
</gene>
<dbReference type="RefSeq" id="WP_183979884.1">
    <property type="nucleotide sequence ID" value="NZ_JACHEB010000010.1"/>
</dbReference>
<dbReference type="EMBL" id="JACHEB010000010">
    <property type="protein sequence ID" value="MBB5330431.1"/>
    <property type="molecule type" value="Genomic_DNA"/>
</dbReference>
<sequence length="392" mass="42395">MIAAIKKLLGARTCRMRASAHFQVRRLKSKRFTPMAALCLVLLGPLSAKGKDGHGRAALRIYFVDTEGGQATLFITPSGLSLLIDTGFAGHGSRDADRIVAAARKAGVQRLDYVLITHYHGDHVGGVPELAARIPIGTFLDHGPNREQAPEKGWQSTQAGYDAYQKILSTMNYTHIILHPGQRLPVRGLDAMVVSGDGDVIDHSLPRAGAANPSCGVIDQTIAGLEDPDMTENRRSLAVVIQFGRVRILDAGDLTWDRERMLMCPMNKIGHVNIFIVGNHGMMASTSPALVDGIAPQVAIMDNGSTKGATVRVLDLIRTAPNKPVLWQLHYAQEADGHNTEAPRIANLVGPAGYGATQTDDKGFMLEANVFREGQFNIVNDRIGEAITYIAR</sequence>